<evidence type="ECO:0000313" key="3">
    <source>
        <dbReference type="Proteomes" id="UP001159042"/>
    </source>
</evidence>
<keyword evidence="3" id="KW-1185">Reference proteome</keyword>
<gene>
    <name evidence="2" type="ORF">NQ315_011374</name>
</gene>
<name>A0AAV8VBN8_9CUCU</name>
<dbReference type="AlphaFoldDB" id="A0AAV8VBN8"/>
<proteinExistence type="predicted"/>
<feature type="non-terminal residue" evidence="2">
    <location>
        <position position="1"/>
    </location>
</feature>
<comment type="caution">
    <text evidence="2">The sequence shown here is derived from an EMBL/GenBank/DDBJ whole genome shotgun (WGS) entry which is preliminary data.</text>
</comment>
<evidence type="ECO:0000256" key="1">
    <source>
        <dbReference type="SAM" id="SignalP"/>
    </source>
</evidence>
<feature type="chain" id="PRO_5043507841" evidence="1">
    <location>
        <begin position="18"/>
        <end position="109"/>
    </location>
</feature>
<protein>
    <submittedName>
        <fullName evidence="2">Uncharacterized protein</fullName>
    </submittedName>
</protein>
<dbReference type="EMBL" id="JANEYG010000195">
    <property type="protein sequence ID" value="KAJ8911407.1"/>
    <property type="molecule type" value="Genomic_DNA"/>
</dbReference>
<accession>A0AAV8VBN8</accession>
<evidence type="ECO:0000313" key="2">
    <source>
        <dbReference type="EMBL" id="KAJ8911407.1"/>
    </source>
</evidence>
<keyword evidence="1" id="KW-0732">Signal</keyword>
<feature type="signal peptide" evidence="1">
    <location>
        <begin position="1"/>
        <end position="17"/>
    </location>
</feature>
<organism evidence="2 3">
    <name type="scientific">Exocentrus adspersus</name>
    <dbReference type="NCBI Taxonomy" id="1586481"/>
    <lineage>
        <taxon>Eukaryota</taxon>
        <taxon>Metazoa</taxon>
        <taxon>Ecdysozoa</taxon>
        <taxon>Arthropoda</taxon>
        <taxon>Hexapoda</taxon>
        <taxon>Insecta</taxon>
        <taxon>Pterygota</taxon>
        <taxon>Neoptera</taxon>
        <taxon>Endopterygota</taxon>
        <taxon>Coleoptera</taxon>
        <taxon>Polyphaga</taxon>
        <taxon>Cucujiformia</taxon>
        <taxon>Chrysomeloidea</taxon>
        <taxon>Cerambycidae</taxon>
        <taxon>Lamiinae</taxon>
        <taxon>Acanthocinini</taxon>
        <taxon>Exocentrus</taxon>
    </lineage>
</organism>
<sequence>HDILLLILTFAARVSTSQHLGLKAHSACRSRGVKTDQCYGRKLALCPLVSPWSSDSQIASPEVFVSRFVSIDYYAGIVTKNMHRVLVTCPAQSAPTIRTEPHSVRVLVK</sequence>
<dbReference type="Proteomes" id="UP001159042">
    <property type="component" value="Unassembled WGS sequence"/>
</dbReference>
<reference evidence="2 3" key="1">
    <citation type="journal article" date="2023" name="Insect Mol. Biol.">
        <title>Genome sequencing provides insights into the evolution of gene families encoding plant cell wall-degrading enzymes in longhorned beetles.</title>
        <authorList>
            <person name="Shin N.R."/>
            <person name="Okamura Y."/>
            <person name="Kirsch R."/>
            <person name="Pauchet Y."/>
        </authorList>
    </citation>
    <scope>NUCLEOTIDE SEQUENCE [LARGE SCALE GENOMIC DNA]</scope>
    <source>
        <strain evidence="2">EAD_L_NR</strain>
    </source>
</reference>